<feature type="compositionally biased region" description="Basic and acidic residues" evidence="1">
    <location>
        <begin position="79"/>
        <end position="99"/>
    </location>
</feature>
<dbReference type="EMBL" id="LNKD01000008">
    <property type="protein sequence ID" value="OSG84626.1"/>
    <property type="molecule type" value="Genomic_DNA"/>
</dbReference>
<name>A0A1X2YR29_BIFAD</name>
<evidence type="ECO:0000256" key="1">
    <source>
        <dbReference type="SAM" id="MobiDB-lite"/>
    </source>
</evidence>
<proteinExistence type="predicted"/>
<comment type="caution">
    <text evidence="2">The sequence shown here is derived from an EMBL/GenBank/DDBJ whole genome shotgun (WGS) entry which is preliminary data.</text>
</comment>
<feature type="region of interest" description="Disordered" evidence="1">
    <location>
        <begin position="1"/>
        <end position="27"/>
    </location>
</feature>
<protein>
    <submittedName>
        <fullName evidence="2">Uncharacterized protein</fullName>
    </submittedName>
</protein>
<organism evidence="2 3">
    <name type="scientific">Bifidobacterium adolescentis</name>
    <dbReference type="NCBI Taxonomy" id="1680"/>
    <lineage>
        <taxon>Bacteria</taxon>
        <taxon>Bacillati</taxon>
        <taxon>Actinomycetota</taxon>
        <taxon>Actinomycetes</taxon>
        <taxon>Bifidobacteriales</taxon>
        <taxon>Bifidobacteriaceae</taxon>
        <taxon>Bifidobacterium</taxon>
    </lineage>
</organism>
<gene>
    <name evidence="2" type="ORF">B0487_2113</name>
</gene>
<sequence length="99" mass="11346">MCDDEQHQNQTPAKSLKRSGRQPKLSDVVMLDRGCQLWIREARKENITDTSKTLEKIRYQLRLERRVAGQSGSGLRRPVGRDKKPDTDGNGSKPDRKDL</sequence>
<dbReference type="Proteomes" id="UP000193377">
    <property type="component" value="Unassembled WGS sequence"/>
</dbReference>
<feature type="region of interest" description="Disordered" evidence="1">
    <location>
        <begin position="65"/>
        <end position="99"/>
    </location>
</feature>
<accession>A0A1X2YR29</accession>
<evidence type="ECO:0000313" key="2">
    <source>
        <dbReference type="EMBL" id="OSG84626.1"/>
    </source>
</evidence>
<evidence type="ECO:0000313" key="3">
    <source>
        <dbReference type="Proteomes" id="UP000193377"/>
    </source>
</evidence>
<reference evidence="2 3" key="1">
    <citation type="journal article" date="2016" name="Sci. Rep.">
        <title>Evaluation of genetic diversity among strains of the human gut commensal Bifidobacterium adolescentis.</title>
        <authorList>
            <person name="Duranti S."/>
            <person name="Milani C."/>
            <person name="Lugli G.A."/>
            <person name="Mancabelli L."/>
            <person name="Turroni F."/>
            <person name="Ferrario C."/>
            <person name="Mangifesta M."/>
            <person name="Viappiani A."/>
            <person name="Sanchez B."/>
            <person name="Margolles A."/>
            <person name="van Sinderen D."/>
            <person name="Ventura M."/>
        </authorList>
    </citation>
    <scope>NUCLEOTIDE SEQUENCE [LARGE SCALE GENOMIC DNA]</scope>
    <source>
        <strain evidence="2 3">487B</strain>
    </source>
</reference>
<dbReference type="AlphaFoldDB" id="A0A1X2YR29"/>